<dbReference type="NCBIfam" id="NF041359">
    <property type="entry name" value="GntG_guanitoxin"/>
    <property type="match status" value="1"/>
</dbReference>
<dbReference type="Gene3D" id="3.90.1150.10">
    <property type="entry name" value="Aspartate Aminotransferase, domain 1"/>
    <property type="match status" value="1"/>
</dbReference>
<dbReference type="EC" id="4.1.2.49" evidence="7"/>
<comment type="similarity">
    <text evidence="2">Belongs to the threonine aldolase family.</text>
</comment>
<dbReference type="KEGG" id="ccos:Pan44_20940"/>
<dbReference type="PANTHER" id="PTHR48097">
    <property type="entry name" value="L-THREONINE ALDOLASE-RELATED"/>
    <property type="match status" value="1"/>
</dbReference>
<dbReference type="InParanoid" id="A0A517SD75"/>
<keyword evidence="8" id="KW-1185">Reference proteome</keyword>
<keyword evidence="4 7" id="KW-0456">Lyase</keyword>
<dbReference type="InterPro" id="IPR015421">
    <property type="entry name" value="PyrdxlP-dep_Trfase_major"/>
</dbReference>
<dbReference type="Gene3D" id="3.40.640.10">
    <property type="entry name" value="Type I PLP-dependent aspartate aminotransferase-like (Major domain)"/>
    <property type="match status" value="1"/>
</dbReference>
<dbReference type="FunFam" id="3.40.640.10:FF:000030">
    <property type="entry name" value="Low-specificity L-threonine aldolase"/>
    <property type="match status" value="1"/>
</dbReference>
<dbReference type="GO" id="GO:0006567">
    <property type="term" value="P:L-threonine catabolic process"/>
    <property type="evidence" value="ECO:0007669"/>
    <property type="project" value="TreeGrafter"/>
</dbReference>
<dbReference type="Proteomes" id="UP000315700">
    <property type="component" value="Chromosome"/>
</dbReference>
<organism evidence="7 8">
    <name type="scientific">Caulifigura coniformis</name>
    <dbReference type="NCBI Taxonomy" id="2527983"/>
    <lineage>
        <taxon>Bacteria</taxon>
        <taxon>Pseudomonadati</taxon>
        <taxon>Planctomycetota</taxon>
        <taxon>Planctomycetia</taxon>
        <taxon>Planctomycetales</taxon>
        <taxon>Planctomycetaceae</taxon>
        <taxon>Caulifigura</taxon>
    </lineage>
</organism>
<feature type="domain" description="Aromatic amino acid beta-eliminating lyase/threonine aldolase" evidence="6">
    <location>
        <begin position="4"/>
        <end position="287"/>
    </location>
</feature>
<dbReference type="AlphaFoldDB" id="A0A517SD75"/>
<dbReference type="InterPro" id="IPR015424">
    <property type="entry name" value="PyrdxlP-dep_Trfase"/>
</dbReference>
<evidence type="ECO:0000256" key="1">
    <source>
        <dbReference type="ARBA" id="ARBA00001933"/>
    </source>
</evidence>
<dbReference type="InterPro" id="IPR001597">
    <property type="entry name" value="ArAA_b-elim_lyase/Thr_aldolase"/>
</dbReference>
<dbReference type="GO" id="GO:0006545">
    <property type="term" value="P:glycine biosynthetic process"/>
    <property type="evidence" value="ECO:0007669"/>
    <property type="project" value="TreeGrafter"/>
</dbReference>
<dbReference type="RefSeq" id="WP_231754276.1">
    <property type="nucleotide sequence ID" value="NZ_CP036271.1"/>
</dbReference>
<dbReference type="Pfam" id="PF01212">
    <property type="entry name" value="Beta_elim_lyase"/>
    <property type="match status" value="1"/>
</dbReference>
<comment type="cofactor">
    <cofactor evidence="1">
        <name>pyridoxal 5'-phosphate</name>
        <dbReference type="ChEBI" id="CHEBI:597326"/>
    </cofactor>
</comment>
<reference evidence="7 8" key="1">
    <citation type="submission" date="2019-02" db="EMBL/GenBank/DDBJ databases">
        <title>Deep-cultivation of Planctomycetes and their phenomic and genomic characterization uncovers novel biology.</title>
        <authorList>
            <person name="Wiegand S."/>
            <person name="Jogler M."/>
            <person name="Boedeker C."/>
            <person name="Pinto D."/>
            <person name="Vollmers J."/>
            <person name="Rivas-Marin E."/>
            <person name="Kohn T."/>
            <person name="Peeters S.H."/>
            <person name="Heuer A."/>
            <person name="Rast P."/>
            <person name="Oberbeckmann S."/>
            <person name="Bunk B."/>
            <person name="Jeske O."/>
            <person name="Meyerdierks A."/>
            <person name="Storesund J.E."/>
            <person name="Kallscheuer N."/>
            <person name="Luecker S."/>
            <person name="Lage O.M."/>
            <person name="Pohl T."/>
            <person name="Merkel B.J."/>
            <person name="Hornburger P."/>
            <person name="Mueller R.-W."/>
            <person name="Bruemmer F."/>
            <person name="Labrenz M."/>
            <person name="Spormann A.M."/>
            <person name="Op den Camp H."/>
            <person name="Overmann J."/>
            <person name="Amann R."/>
            <person name="Jetten M.S.M."/>
            <person name="Mascher T."/>
            <person name="Medema M.H."/>
            <person name="Devos D.P."/>
            <person name="Kaster A.-K."/>
            <person name="Ovreas L."/>
            <person name="Rohde M."/>
            <person name="Galperin M.Y."/>
            <person name="Jogler C."/>
        </authorList>
    </citation>
    <scope>NUCLEOTIDE SEQUENCE [LARGE SCALE GENOMIC DNA]</scope>
    <source>
        <strain evidence="7 8">Pan44</strain>
    </source>
</reference>
<protein>
    <submittedName>
        <fullName evidence="7">L-allo-threonine aldolase</fullName>
        <ecNumber evidence="7">4.1.2.49</ecNumber>
    </submittedName>
</protein>
<evidence type="ECO:0000313" key="8">
    <source>
        <dbReference type="Proteomes" id="UP000315700"/>
    </source>
</evidence>
<dbReference type="PANTHER" id="PTHR48097:SF9">
    <property type="entry name" value="L-THREONINE ALDOLASE"/>
    <property type="match status" value="1"/>
</dbReference>
<feature type="modified residue" description="N6-(pyridoxal phosphate)lysine" evidence="5">
    <location>
        <position position="200"/>
    </location>
</feature>
<dbReference type="SUPFAM" id="SSF53383">
    <property type="entry name" value="PLP-dependent transferases"/>
    <property type="match status" value="1"/>
</dbReference>
<keyword evidence="3" id="KW-0663">Pyridoxal phosphate</keyword>
<evidence type="ECO:0000313" key="7">
    <source>
        <dbReference type="EMBL" id="QDT54067.1"/>
    </source>
</evidence>
<dbReference type="FunFam" id="3.90.1150.10:FF:000041">
    <property type="entry name" value="Low-specificity L-threonine aldolase"/>
    <property type="match status" value="1"/>
</dbReference>
<gene>
    <name evidence="7" type="primary">ltaA</name>
    <name evidence="7" type="ORF">Pan44_20940</name>
</gene>
<proteinExistence type="inferred from homology"/>
<evidence type="ECO:0000256" key="5">
    <source>
        <dbReference type="PIRSR" id="PIRSR017617-1"/>
    </source>
</evidence>
<dbReference type="GO" id="GO:0005829">
    <property type="term" value="C:cytosol"/>
    <property type="evidence" value="ECO:0007669"/>
    <property type="project" value="TreeGrafter"/>
</dbReference>
<evidence type="ECO:0000256" key="4">
    <source>
        <dbReference type="ARBA" id="ARBA00023239"/>
    </source>
</evidence>
<evidence type="ECO:0000256" key="3">
    <source>
        <dbReference type="ARBA" id="ARBA00022898"/>
    </source>
</evidence>
<evidence type="ECO:0000259" key="6">
    <source>
        <dbReference type="Pfam" id="PF01212"/>
    </source>
</evidence>
<accession>A0A517SD75</accession>
<dbReference type="InterPro" id="IPR023603">
    <property type="entry name" value="Low_specificity_L-TA-like"/>
</dbReference>
<dbReference type="GO" id="GO:0008732">
    <property type="term" value="F:L-allo-threonine aldolase activity"/>
    <property type="evidence" value="ECO:0007669"/>
    <property type="project" value="UniProtKB-EC"/>
</dbReference>
<dbReference type="PIRSF" id="PIRSF017617">
    <property type="entry name" value="Thr_aldolase"/>
    <property type="match status" value="1"/>
</dbReference>
<evidence type="ECO:0000256" key="2">
    <source>
        <dbReference type="ARBA" id="ARBA00006966"/>
    </source>
</evidence>
<dbReference type="EMBL" id="CP036271">
    <property type="protein sequence ID" value="QDT54067.1"/>
    <property type="molecule type" value="Genomic_DNA"/>
</dbReference>
<dbReference type="InterPro" id="IPR015422">
    <property type="entry name" value="PyrdxlP-dep_Trfase_small"/>
</dbReference>
<sequence>MHIELRSDTFTKPTPAMREVIAGAEVGDDMVGEDPTVNALEARMAELLGKEAAVFNCSGTQSNQMAVWTHCRSGDELLIEATGHIANYEAGGPAALSGVSVRRIAGDFGRLDIEHLEGQLRRPDLHFPPTRLLCLENSTNLGGGRTYPLAQLQRVGDWARSNGLKLHLDGARLFNAAMARGDSPKQLAEPFDTVSVCFSKGLGCPMGSILIGSSEDMARARRARKLFGGALRQAGIPAAACLYAIEHHIRRLADDHANAKLFATEISSIPGIRVDVAAVETNLVFFEVDPTRGTAVELAEALRQRGVLLYPAGGVDRLRACTHLDVDREGVLTAAAALRACLAAGFKGIANARGGY</sequence>
<dbReference type="FunCoup" id="A0A517SD75">
    <property type="interactions" value="432"/>
</dbReference>
<name>A0A517SD75_9PLAN</name>